<organism evidence="2 3">
    <name type="scientific">Nepenthes gracilis</name>
    <name type="common">Slender pitcher plant</name>
    <dbReference type="NCBI Taxonomy" id="150966"/>
    <lineage>
        <taxon>Eukaryota</taxon>
        <taxon>Viridiplantae</taxon>
        <taxon>Streptophyta</taxon>
        <taxon>Embryophyta</taxon>
        <taxon>Tracheophyta</taxon>
        <taxon>Spermatophyta</taxon>
        <taxon>Magnoliopsida</taxon>
        <taxon>eudicotyledons</taxon>
        <taxon>Gunneridae</taxon>
        <taxon>Pentapetalae</taxon>
        <taxon>Caryophyllales</taxon>
        <taxon>Nepenthaceae</taxon>
        <taxon>Nepenthes</taxon>
    </lineage>
</organism>
<evidence type="ECO:0000313" key="2">
    <source>
        <dbReference type="EMBL" id="GMH05102.1"/>
    </source>
</evidence>
<keyword evidence="1" id="KW-0732">Signal</keyword>
<dbReference type="Proteomes" id="UP001279734">
    <property type="component" value="Unassembled WGS sequence"/>
</dbReference>
<comment type="caution">
    <text evidence="2">The sequence shown here is derived from an EMBL/GenBank/DDBJ whole genome shotgun (WGS) entry which is preliminary data.</text>
</comment>
<proteinExistence type="predicted"/>
<evidence type="ECO:0000313" key="3">
    <source>
        <dbReference type="Proteomes" id="UP001279734"/>
    </source>
</evidence>
<name>A0AAD3S6S0_NEPGR</name>
<gene>
    <name evidence="2" type="ORF">Nepgr_006942</name>
</gene>
<evidence type="ECO:0000256" key="1">
    <source>
        <dbReference type="SAM" id="SignalP"/>
    </source>
</evidence>
<dbReference type="EMBL" id="BSYO01000005">
    <property type="protein sequence ID" value="GMH05102.1"/>
    <property type="molecule type" value="Genomic_DNA"/>
</dbReference>
<dbReference type="AlphaFoldDB" id="A0AAD3S6S0"/>
<feature type="signal peptide" evidence="1">
    <location>
        <begin position="1"/>
        <end position="19"/>
    </location>
</feature>
<reference evidence="2" key="1">
    <citation type="submission" date="2023-05" db="EMBL/GenBank/DDBJ databases">
        <title>Nepenthes gracilis genome sequencing.</title>
        <authorList>
            <person name="Fukushima K."/>
        </authorList>
    </citation>
    <scope>NUCLEOTIDE SEQUENCE</scope>
    <source>
        <strain evidence="2">SING2019-196</strain>
    </source>
</reference>
<protein>
    <recommendedName>
        <fullName evidence="4">Secreted protein</fullName>
    </recommendedName>
</protein>
<sequence length="95" mass="10524">MLFALVVTLTLSAFFMSTGHTLTIWPRYSEGSELDICLGWTRLMATDDHRSVPRLLQPSPVPRCPIKDLKSPSALVAPSGTANFVEILVCYSHFT</sequence>
<keyword evidence="3" id="KW-1185">Reference proteome</keyword>
<feature type="chain" id="PRO_5042197207" description="Secreted protein" evidence="1">
    <location>
        <begin position="20"/>
        <end position="95"/>
    </location>
</feature>
<evidence type="ECO:0008006" key="4">
    <source>
        <dbReference type="Google" id="ProtNLM"/>
    </source>
</evidence>
<accession>A0AAD3S6S0</accession>